<dbReference type="OrthoDB" id="297372at2759"/>
<keyword evidence="2" id="KW-1185">Reference proteome</keyword>
<dbReference type="Proteomes" id="UP000683925">
    <property type="component" value="Unassembled WGS sequence"/>
</dbReference>
<comment type="caution">
    <text evidence="1">The sequence shown here is derived from an EMBL/GenBank/DDBJ whole genome shotgun (WGS) entry which is preliminary data.</text>
</comment>
<proteinExistence type="predicted"/>
<reference evidence="1" key="1">
    <citation type="submission" date="2021-01" db="EMBL/GenBank/DDBJ databases">
        <authorList>
            <consortium name="Genoscope - CEA"/>
            <person name="William W."/>
        </authorList>
    </citation>
    <scope>NUCLEOTIDE SEQUENCE</scope>
</reference>
<protein>
    <submittedName>
        <fullName evidence="1">Uncharacterized protein</fullName>
    </submittedName>
</protein>
<name>A0A8S1X2D5_PAROT</name>
<evidence type="ECO:0000313" key="2">
    <source>
        <dbReference type="Proteomes" id="UP000683925"/>
    </source>
</evidence>
<dbReference type="EMBL" id="CAJJDP010000112">
    <property type="protein sequence ID" value="CAD8196498.1"/>
    <property type="molecule type" value="Genomic_DNA"/>
</dbReference>
<organism evidence="1 2">
    <name type="scientific">Paramecium octaurelia</name>
    <dbReference type="NCBI Taxonomy" id="43137"/>
    <lineage>
        <taxon>Eukaryota</taxon>
        <taxon>Sar</taxon>
        <taxon>Alveolata</taxon>
        <taxon>Ciliophora</taxon>
        <taxon>Intramacronucleata</taxon>
        <taxon>Oligohymenophorea</taxon>
        <taxon>Peniculida</taxon>
        <taxon>Parameciidae</taxon>
        <taxon>Paramecium</taxon>
    </lineage>
</organism>
<sequence length="204" mass="23968">MLQQYQPLSQLMAQRINKRLSFENQLKKFYKFLKIRDCQSDDMVLLVHFPGESVYIAKSIDNSGYKLNIDQSSNLIQAFLCMRISINWFVSLQKLKKIEMCPACQIECSLQLINAKHREIVITLSITENLVNSSNYARIFPSFQGRHLKLYMLQQNTNTVFPFDNLELIEQPENWELLAFYPLRIKSNREDTFNNVNLKSMVNS</sequence>
<dbReference type="AlphaFoldDB" id="A0A8S1X2D5"/>
<gene>
    <name evidence="1" type="ORF">POCTA_138.1.T1120027</name>
</gene>
<accession>A0A8S1X2D5</accession>
<evidence type="ECO:0000313" key="1">
    <source>
        <dbReference type="EMBL" id="CAD8196498.1"/>
    </source>
</evidence>